<dbReference type="PANTHER" id="PTHR36206">
    <property type="entry name" value="ASPERCRYPTIN BIOSYNTHESIS CLUSTER-SPECIFIC TRANSCRIPTION REGULATOR ATNN-RELATED"/>
    <property type="match status" value="1"/>
</dbReference>
<proteinExistence type="predicted"/>
<keyword evidence="2" id="KW-0862">Zinc</keyword>
<evidence type="ECO:0000256" key="3">
    <source>
        <dbReference type="ARBA" id="ARBA00023015"/>
    </source>
</evidence>
<evidence type="ECO:0000256" key="5">
    <source>
        <dbReference type="ARBA" id="ARBA00023163"/>
    </source>
</evidence>
<dbReference type="OrthoDB" id="3547948at2759"/>
<reference evidence="9 10" key="1">
    <citation type="submission" date="2018-05" db="EMBL/GenBank/DDBJ databases">
        <title>Draft genome sequence of Scytalidium lignicola DSM 105466, a ubiquitous saprotrophic fungus.</title>
        <authorList>
            <person name="Buettner E."/>
            <person name="Gebauer A.M."/>
            <person name="Hofrichter M."/>
            <person name="Liers C."/>
            <person name="Kellner H."/>
        </authorList>
    </citation>
    <scope>NUCLEOTIDE SEQUENCE [LARGE SCALE GENOMIC DNA]</scope>
    <source>
        <strain evidence="9 10">DSM 105466</strain>
    </source>
</reference>
<feature type="compositionally biased region" description="Basic residues" evidence="7">
    <location>
        <begin position="16"/>
        <end position="25"/>
    </location>
</feature>
<dbReference type="CDD" id="cd00067">
    <property type="entry name" value="GAL4"/>
    <property type="match status" value="1"/>
</dbReference>
<dbReference type="InterPro" id="IPR001138">
    <property type="entry name" value="Zn2Cys6_DnaBD"/>
</dbReference>
<dbReference type="Pfam" id="PF00172">
    <property type="entry name" value="Zn_clus"/>
    <property type="match status" value="1"/>
</dbReference>
<dbReference type="Proteomes" id="UP000258309">
    <property type="component" value="Unassembled WGS sequence"/>
</dbReference>
<accession>A0A3E2GRJ8</accession>
<evidence type="ECO:0000313" key="9">
    <source>
        <dbReference type="EMBL" id="RFU23729.1"/>
    </source>
</evidence>
<evidence type="ECO:0000256" key="4">
    <source>
        <dbReference type="ARBA" id="ARBA00023125"/>
    </source>
</evidence>
<dbReference type="EMBL" id="NCSJ02000639">
    <property type="protein sequence ID" value="RFU23729.1"/>
    <property type="molecule type" value="Genomic_DNA"/>
</dbReference>
<evidence type="ECO:0000313" key="10">
    <source>
        <dbReference type="Proteomes" id="UP000258309"/>
    </source>
</evidence>
<keyword evidence="4" id="KW-0238">DNA-binding</keyword>
<feature type="domain" description="Zn(2)-C6 fungal-type" evidence="8">
    <location>
        <begin position="28"/>
        <end position="56"/>
    </location>
</feature>
<evidence type="ECO:0000256" key="2">
    <source>
        <dbReference type="ARBA" id="ARBA00022833"/>
    </source>
</evidence>
<feature type="compositionally biased region" description="Low complexity" evidence="7">
    <location>
        <begin position="1"/>
        <end position="10"/>
    </location>
</feature>
<evidence type="ECO:0000256" key="6">
    <source>
        <dbReference type="ARBA" id="ARBA00023242"/>
    </source>
</evidence>
<dbReference type="InterPro" id="IPR036864">
    <property type="entry name" value="Zn2-C6_fun-type_DNA-bd_sf"/>
</dbReference>
<evidence type="ECO:0000259" key="8">
    <source>
        <dbReference type="PROSITE" id="PS50048"/>
    </source>
</evidence>
<keyword evidence="1" id="KW-0479">Metal-binding</keyword>
<name>A0A3E2GRJ8_SCYLI</name>
<dbReference type="PROSITE" id="PS50048">
    <property type="entry name" value="ZN2_CY6_FUNGAL_2"/>
    <property type="match status" value="1"/>
</dbReference>
<gene>
    <name evidence="9" type="ORF">B7463_g12608</name>
</gene>
<dbReference type="GO" id="GO:0000981">
    <property type="term" value="F:DNA-binding transcription factor activity, RNA polymerase II-specific"/>
    <property type="evidence" value="ECO:0007669"/>
    <property type="project" value="InterPro"/>
</dbReference>
<dbReference type="Gene3D" id="4.10.240.10">
    <property type="entry name" value="Zn(2)-C6 fungal-type DNA-binding domain"/>
    <property type="match status" value="1"/>
</dbReference>
<sequence>MGESSSAGAEGEAKIRRSRASKPKVRTGCTTCKIRHVKCDETKPACMRCVKFGRQCDGYAQQKTGETASSSSRTLQPKTEAGEAESASYYTTSTTSTSGSSADQMKIEYMVDFGDNYDPRNSQTSGNAS</sequence>
<organism evidence="9 10">
    <name type="scientific">Scytalidium lignicola</name>
    <name type="common">Hyphomycete</name>
    <dbReference type="NCBI Taxonomy" id="5539"/>
    <lineage>
        <taxon>Eukaryota</taxon>
        <taxon>Fungi</taxon>
        <taxon>Dikarya</taxon>
        <taxon>Ascomycota</taxon>
        <taxon>Pezizomycotina</taxon>
        <taxon>Leotiomycetes</taxon>
        <taxon>Leotiomycetes incertae sedis</taxon>
        <taxon>Scytalidium</taxon>
    </lineage>
</organism>
<feature type="compositionally biased region" description="Polar residues" evidence="7">
    <location>
        <begin position="61"/>
        <end position="77"/>
    </location>
</feature>
<dbReference type="STRING" id="5539.A0A3E2GRJ8"/>
<dbReference type="GO" id="GO:0008270">
    <property type="term" value="F:zinc ion binding"/>
    <property type="evidence" value="ECO:0007669"/>
    <property type="project" value="InterPro"/>
</dbReference>
<dbReference type="PRINTS" id="PR00755">
    <property type="entry name" value="AFLATOXINBRP"/>
</dbReference>
<keyword evidence="3" id="KW-0805">Transcription regulation</keyword>
<comment type="caution">
    <text evidence="9">The sequence shown here is derived from an EMBL/GenBank/DDBJ whole genome shotgun (WGS) entry which is preliminary data.</text>
</comment>
<keyword evidence="6" id="KW-0539">Nucleus</keyword>
<feature type="compositionally biased region" description="Low complexity" evidence="7">
    <location>
        <begin position="86"/>
        <end position="102"/>
    </location>
</feature>
<dbReference type="SMART" id="SM00066">
    <property type="entry name" value="GAL4"/>
    <property type="match status" value="1"/>
</dbReference>
<keyword evidence="5" id="KW-0804">Transcription</keyword>
<protein>
    <recommendedName>
        <fullName evidence="8">Zn(2)-C6 fungal-type domain-containing protein</fullName>
    </recommendedName>
</protein>
<feature type="region of interest" description="Disordered" evidence="7">
    <location>
        <begin position="1"/>
        <end position="27"/>
    </location>
</feature>
<dbReference type="PROSITE" id="PS00463">
    <property type="entry name" value="ZN2_CY6_FUNGAL_1"/>
    <property type="match status" value="1"/>
</dbReference>
<evidence type="ECO:0000256" key="7">
    <source>
        <dbReference type="SAM" id="MobiDB-lite"/>
    </source>
</evidence>
<dbReference type="GO" id="GO:0003677">
    <property type="term" value="F:DNA binding"/>
    <property type="evidence" value="ECO:0007669"/>
    <property type="project" value="UniProtKB-KW"/>
</dbReference>
<dbReference type="PANTHER" id="PTHR36206:SF4">
    <property type="entry name" value="HYPOTHETICAL CONSERVED PROTEIN (EUROFUNG)-RELATED"/>
    <property type="match status" value="1"/>
</dbReference>
<feature type="non-terminal residue" evidence="9">
    <location>
        <position position="1"/>
    </location>
</feature>
<feature type="non-terminal residue" evidence="9">
    <location>
        <position position="129"/>
    </location>
</feature>
<evidence type="ECO:0000256" key="1">
    <source>
        <dbReference type="ARBA" id="ARBA00022723"/>
    </source>
</evidence>
<dbReference type="AlphaFoldDB" id="A0A3E2GRJ8"/>
<dbReference type="SUPFAM" id="SSF57701">
    <property type="entry name" value="Zn2/Cys6 DNA-binding domain"/>
    <property type="match status" value="1"/>
</dbReference>
<keyword evidence="10" id="KW-1185">Reference proteome</keyword>
<dbReference type="InterPro" id="IPR052360">
    <property type="entry name" value="Transcr_Regulatory_Proteins"/>
</dbReference>
<feature type="region of interest" description="Disordered" evidence="7">
    <location>
        <begin position="61"/>
        <end position="104"/>
    </location>
</feature>